<dbReference type="InterPro" id="IPR045186">
    <property type="entry name" value="Indole-3-glycerol_P_synth"/>
</dbReference>
<comment type="similarity">
    <text evidence="8">Belongs to the TrpC family.</text>
</comment>
<feature type="domain" description="Indole-3-glycerol phosphate synthase" evidence="9">
    <location>
        <begin position="5"/>
        <end position="283"/>
    </location>
</feature>
<evidence type="ECO:0000256" key="7">
    <source>
        <dbReference type="ARBA" id="ARBA00023239"/>
    </source>
</evidence>
<dbReference type="InterPro" id="IPR001468">
    <property type="entry name" value="Indole-3-GlycerolPSynthase_CS"/>
</dbReference>
<organism evidence="10 11">
    <name type="scientific">Nitrosomonas marina</name>
    <dbReference type="NCBI Taxonomy" id="917"/>
    <lineage>
        <taxon>Bacteria</taxon>
        <taxon>Pseudomonadati</taxon>
        <taxon>Pseudomonadota</taxon>
        <taxon>Betaproteobacteria</taxon>
        <taxon>Nitrosomonadales</taxon>
        <taxon>Nitrosomonadaceae</taxon>
        <taxon>Nitrosomonas</taxon>
    </lineage>
</organism>
<dbReference type="UniPathway" id="UPA00035">
    <property type="reaction ID" value="UER00043"/>
</dbReference>
<keyword evidence="4 8" id="KW-0210">Decarboxylase</keyword>
<dbReference type="RefSeq" id="WP_090631025.1">
    <property type="nucleotide sequence ID" value="NZ_FOCP01000009.1"/>
</dbReference>
<dbReference type="InterPro" id="IPR011060">
    <property type="entry name" value="RibuloseP-bd_barrel"/>
</dbReference>
<evidence type="ECO:0000256" key="3">
    <source>
        <dbReference type="ARBA" id="ARBA00022605"/>
    </source>
</evidence>
<evidence type="ECO:0000256" key="6">
    <source>
        <dbReference type="ARBA" id="ARBA00023141"/>
    </source>
</evidence>
<dbReference type="PANTHER" id="PTHR22854:SF2">
    <property type="entry name" value="INDOLE-3-GLYCEROL-PHOSPHATE SYNTHASE"/>
    <property type="match status" value="1"/>
</dbReference>
<accession>A0A1H8EFE5</accession>
<evidence type="ECO:0000313" key="10">
    <source>
        <dbReference type="EMBL" id="SEN18100.1"/>
    </source>
</evidence>
<protein>
    <recommendedName>
        <fullName evidence="8">Indole-3-glycerol phosphate synthase</fullName>
        <shortName evidence="8">IGPS</shortName>
        <ecNumber evidence="8">4.1.1.48</ecNumber>
    </recommendedName>
</protein>
<evidence type="ECO:0000259" key="9">
    <source>
        <dbReference type="Pfam" id="PF00218"/>
    </source>
</evidence>
<dbReference type="CDD" id="cd00331">
    <property type="entry name" value="IGPS"/>
    <property type="match status" value="1"/>
</dbReference>
<dbReference type="FunFam" id="3.20.20.70:FF:000024">
    <property type="entry name" value="Indole-3-glycerol phosphate synthase"/>
    <property type="match status" value="1"/>
</dbReference>
<gene>
    <name evidence="8" type="primary">trpC</name>
    <name evidence="10" type="ORF">SAMN05216325_10984</name>
</gene>
<dbReference type="OrthoDB" id="9804217at2"/>
<evidence type="ECO:0000256" key="1">
    <source>
        <dbReference type="ARBA" id="ARBA00001633"/>
    </source>
</evidence>
<evidence type="ECO:0000256" key="8">
    <source>
        <dbReference type="HAMAP-Rule" id="MF_00134"/>
    </source>
</evidence>
<proteinExistence type="inferred from homology"/>
<keyword evidence="7 8" id="KW-0456">Lyase</keyword>
<dbReference type="Proteomes" id="UP000199459">
    <property type="component" value="Unassembled WGS sequence"/>
</dbReference>
<dbReference type="GO" id="GO:0000162">
    <property type="term" value="P:L-tryptophan biosynthetic process"/>
    <property type="evidence" value="ECO:0007669"/>
    <property type="project" value="UniProtKB-UniRule"/>
</dbReference>
<reference evidence="10 11" key="1">
    <citation type="submission" date="2016-10" db="EMBL/GenBank/DDBJ databases">
        <authorList>
            <person name="de Groot N.N."/>
        </authorList>
    </citation>
    <scope>NUCLEOTIDE SEQUENCE [LARGE SCALE GENOMIC DNA]</scope>
    <source>
        <strain evidence="10 11">Nm22</strain>
    </source>
</reference>
<comment type="pathway">
    <text evidence="2 8">Amino-acid biosynthesis; L-tryptophan biosynthesis; L-tryptophan from chorismate: step 4/5.</text>
</comment>
<dbReference type="EC" id="4.1.1.48" evidence="8"/>
<evidence type="ECO:0000256" key="4">
    <source>
        <dbReference type="ARBA" id="ARBA00022793"/>
    </source>
</evidence>
<comment type="catalytic activity">
    <reaction evidence="1 8">
        <text>1-(2-carboxyphenylamino)-1-deoxy-D-ribulose 5-phosphate + H(+) = (1S,2R)-1-C-(indol-3-yl)glycerol 3-phosphate + CO2 + H2O</text>
        <dbReference type="Rhea" id="RHEA:23476"/>
        <dbReference type="ChEBI" id="CHEBI:15377"/>
        <dbReference type="ChEBI" id="CHEBI:15378"/>
        <dbReference type="ChEBI" id="CHEBI:16526"/>
        <dbReference type="ChEBI" id="CHEBI:58613"/>
        <dbReference type="ChEBI" id="CHEBI:58866"/>
        <dbReference type="EC" id="4.1.1.48"/>
    </reaction>
</comment>
<dbReference type="Gene3D" id="3.20.20.70">
    <property type="entry name" value="Aldolase class I"/>
    <property type="match status" value="1"/>
</dbReference>
<dbReference type="EMBL" id="FOCP01000009">
    <property type="protein sequence ID" value="SEN18100.1"/>
    <property type="molecule type" value="Genomic_DNA"/>
</dbReference>
<keyword evidence="6 8" id="KW-0057">Aromatic amino acid biosynthesis</keyword>
<dbReference type="STRING" id="917.SAMN05216326_10876"/>
<keyword evidence="3 8" id="KW-0028">Amino-acid biosynthesis</keyword>
<keyword evidence="5 8" id="KW-0822">Tryptophan biosynthesis</keyword>
<sequence>MSDILKKILATKVAEVVAAKAKTPLTKIMAAAKSTTPARNFFAAIQNKITVGQSAVIAEIKQASPSKGVLRGPKSAHAPHLSFNPAEIATTYERHGAACLSILTDRQFFMGGPEYLQQARAACQLPVLRKDFILEEYQIAEARAMGADCILLIVAAFTMENDFGAEKLDKFDQNALGQMSKLEALAHELGMSVLVEVHNDEELSLALQLRTPLVGINNRNLRTFETHLNTTLKLLAQIPNDRVIVTESGIHTPDDVALMRQHNVNAFLVGEAFMRADDPGVELARLFSSSN</sequence>
<dbReference type="PROSITE" id="PS00614">
    <property type="entry name" value="IGPS"/>
    <property type="match status" value="1"/>
</dbReference>
<evidence type="ECO:0000256" key="2">
    <source>
        <dbReference type="ARBA" id="ARBA00004696"/>
    </source>
</evidence>
<dbReference type="InterPro" id="IPR013798">
    <property type="entry name" value="Indole-3-glycerol_P_synth_dom"/>
</dbReference>
<dbReference type="SUPFAM" id="SSF51366">
    <property type="entry name" value="Ribulose-phoshate binding barrel"/>
    <property type="match status" value="1"/>
</dbReference>
<dbReference type="AlphaFoldDB" id="A0A1H8EFE5"/>
<dbReference type="GO" id="GO:0004640">
    <property type="term" value="F:phosphoribosylanthranilate isomerase activity"/>
    <property type="evidence" value="ECO:0007669"/>
    <property type="project" value="TreeGrafter"/>
</dbReference>
<dbReference type="NCBIfam" id="NF001377">
    <property type="entry name" value="PRK00278.2-4"/>
    <property type="match status" value="1"/>
</dbReference>
<dbReference type="PANTHER" id="PTHR22854">
    <property type="entry name" value="TRYPTOPHAN BIOSYNTHESIS PROTEIN"/>
    <property type="match status" value="1"/>
</dbReference>
<dbReference type="NCBIfam" id="NF001373">
    <property type="entry name" value="PRK00278.1-6"/>
    <property type="match status" value="1"/>
</dbReference>
<dbReference type="GO" id="GO:0004425">
    <property type="term" value="F:indole-3-glycerol-phosphate synthase activity"/>
    <property type="evidence" value="ECO:0007669"/>
    <property type="project" value="UniProtKB-UniRule"/>
</dbReference>
<dbReference type="InterPro" id="IPR013785">
    <property type="entry name" value="Aldolase_TIM"/>
</dbReference>
<dbReference type="HAMAP" id="MF_00134_B">
    <property type="entry name" value="IGPS_B"/>
    <property type="match status" value="1"/>
</dbReference>
<evidence type="ECO:0000313" key="11">
    <source>
        <dbReference type="Proteomes" id="UP000199459"/>
    </source>
</evidence>
<evidence type="ECO:0000256" key="5">
    <source>
        <dbReference type="ARBA" id="ARBA00022822"/>
    </source>
</evidence>
<dbReference type="Pfam" id="PF00218">
    <property type="entry name" value="IGPS"/>
    <property type="match status" value="1"/>
</dbReference>
<name>A0A1H8EFE5_9PROT</name>